<dbReference type="PANTHER" id="PTHR31490">
    <property type="entry name" value="GLYCOSYL HYDROLASE"/>
    <property type="match status" value="1"/>
</dbReference>
<dbReference type="Gene3D" id="2.60.120.260">
    <property type="entry name" value="Galactose-binding domain-like"/>
    <property type="match status" value="1"/>
</dbReference>
<keyword evidence="7 10" id="KW-0326">Glycosidase</keyword>
<sequence>MKWNSFLLIAGVAIALPGCLSECGSEVETGSPELPSTEVASLFQLSEGYPIGVALPAGDAQNSVFIRSDLQSVVGQHFNQITAENIMKPSYLQPEQGTFFFDDSDRLVAFSQEIGSGLHGHTLVWHQQLPEWMKSCTTNCASVMTDHITNVANHFAGKVDSWDVVNEAFNEDGTYRNAGDQGSVWFANIGKDYIAQAFTAADQADSSAALYYNDYNIERNDAKLTAVLTMVNELKTANVPIDGIGFQMHIGLDDPSIEVISASLTKAAQTGLKVKITELDVRLNPNGDYSELSLELADKQKKRFENIVTQYLAIVPEEQRGGISVWGVSDADSWIIDLYGNADWPLLFDSKLVAKPALQGFANGLISAAKPELPSLFKDSFEDGVYWYEDGSTTVTGAYTHNAADKTMNVDVDWLANGDEYVVATTFTDNETIDFSTAKTLSFDVYVPSEYGTDGHLAIQPFIMDGAYTPAYIGWQFGYQLDEWSTITIPNISPDFAFGYSGNPDFTNIDRIGLQFIANGAVLPLKTIQIDNVIIR</sequence>
<dbReference type="Gene3D" id="3.20.20.80">
    <property type="entry name" value="Glycosidases"/>
    <property type="match status" value="1"/>
</dbReference>
<dbReference type="Proteomes" id="UP000092819">
    <property type="component" value="Unassembled WGS sequence"/>
</dbReference>
<dbReference type="PRINTS" id="PR00134">
    <property type="entry name" value="GLHYDRLASE10"/>
</dbReference>
<evidence type="ECO:0000256" key="9">
    <source>
        <dbReference type="PROSITE-ProRule" id="PRU10061"/>
    </source>
</evidence>
<dbReference type="InterPro" id="IPR001000">
    <property type="entry name" value="GH10_dom"/>
</dbReference>
<dbReference type="InterPro" id="IPR031158">
    <property type="entry name" value="GH10_AS"/>
</dbReference>
<dbReference type="AlphaFoldDB" id="A0A1C3JH80"/>
<dbReference type="SMART" id="SM00633">
    <property type="entry name" value="Glyco_10"/>
    <property type="match status" value="1"/>
</dbReference>
<dbReference type="InterPro" id="IPR044846">
    <property type="entry name" value="GH10"/>
</dbReference>
<feature type="active site" description="Nucleophile" evidence="9">
    <location>
        <position position="278"/>
    </location>
</feature>
<gene>
    <name evidence="12" type="primary">xynA</name>
    <name evidence="12" type="ORF">VCE7224_03180</name>
</gene>
<evidence type="ECO:0000313" key="13">
    <source>
        <dbReference type="Proteomes" id="UP000092819"/>
    </source>
</evidence>
<keyword evidence="13" id="KW-1185">Reference proteome</keyword>
<dbReference type="SUPFAM" id="SSF49785">
    <property type="entry name" value="Galactose-binding domain-like"/>
    <property type="match status" value="1"/>
</dbReference>
<dbReference type="GO" id="GO:0045493">
    <property type="term" value="P:xylan catabolic process"/>
    <property type="evidence" value="ECO:0007669"/>
    <property type="project" value="UniProtKB-KW"/>
</dbReference>
<dbReference type="EC" id="3.2.1.8" evidence="10"/>
<evidence type="ECO:0000256" key="2">
    <source>
        <dbReference type="ARBA" id="ARBA00007495"/>
    </source>
</evidence>
<comment type="catalytic activity">
    <reaction evidence="1 10">
        <text>Endohydrolysis of (1-&gt;4)-beta-D-xylosidic linkages in xylans.</text>
        <dbReference type="EC" id="3.2.1.8"/>
    </reaction>
</comment>
<keyword evidence="3 12" id="KW-0858">Xylan degradation</keyword>
<evidence type="ECO:0000256" key="10">
    <source>
        <dbReference type="RuleBase" id="RU361174"/>
    </source>
</evidence>
<evidence type="ECO:0000256" key="3">
    <source>
        <dbReference type="ARBA" id="ARBA00022651"/>
    </source>
</evidence>
<evidence type="ECO:0000313" key="12">
    <source>
        <dbReference type="EMBL" id="SBT14418.1"/>
    </source>
</evidence>
<protein>
    <recommendedName>
        <fullName evidence="10">Beta-xylanase</fullName>
        <ecNumber evidence="10">3.2.1.8</ecNumber>
    </recommendedName>
</protein>
<evidence type="ECO:0000256" key="1">
    <source>
        <dbReference type="ARBA" id="ARBA00000681"/>
    </source>
</evidence>
<dbReference type="InterPro" id="IPR017853">
    <property type="entry name" value="GH"/>
</dbReference>
<proteinExistence type="inferred from homology"/>
<feature type="domain" description="GH10" evidence="11">
    <location>
        <begin position="60"/>
        <end position="364"/>
    </location>
</feature>
<dbReference type="PROSITE" id="PS00591">
    <property type="entry name" value="GH10_1"/>
    <property type="match status" value="1"/>
</dbReference>
<dbReference type="RefSeq" id="WP_065676998.1">
    <property type="nucleotide sequence ID" value="NZ_AP025464.1"/>
</dbReference>
<evidence type="ECO:0000256" key="6">
    <source>
        <dbReference type="ARBA" id="ARBA00023277"/>
    </source>
</evidence>
<dbReference type="PROSITE" id="PS51760">
    <property type="entry name" value="GH10_2"/>
    <property type="match status" value="1"/>
</dbReference>
<dbReference type="InterPro" id="IPR008979">
    <property type="entry name" value="Galactose-bd-like_sf"/>
</dbReference>
<dbReference type="EMBL" id="FLQZ01000070">
    <property type="protein sequence ID" value="SBT14418.1"/>
    <property type="molecule type" value="Genomic_DNA"/>
</dbReference>
<dbReference type="PANTHER" id="PTHR31490:SF88">
    <property type="entry name" value="BETA-XYLANASE"/>
    <property type="match status" value="1"/>
</dbReference>
<dbReference type="GO" id="GO:0031176">
    <property type="term" value="F:endo-1,4-beta-xylanase activity"/>
    <property type="evidence" value="ECO:0007669"/>
    <property type="project" value="UniProtKB-EC"/>
</dbReference>
<evidence type="ECO:0000256" key="5">
    <source>
        <dbReference type="ARBA" id="ARBA00022801"/>
    </source>
</evidence>
<evidence type="ECO:0000256" key="8">
    <source>
        <dbReference type="ARBA" id="ARBA00023326"/>
    </source>
</evidence>
<dbReference type="SUPFAM" id="SSF51445">
    <property type="entry name" value="(Trans)glycosidases"/>
    <property type="match status" value="1"/>
</dbReference>
<dbReference type="Pfam" id="PF00331">
    <property type="entry name" value="Glyco_hydro_10"/>
    <property type="match status" value="1"/>
</dbReference>
<reference evidence="13" key="1">
    <citation type="submission" date="2016-06" db="EMBL/GenBank/DDBJ databases">
        <authorList>
            <person name="Rodrigo-Torres L."/>
            <person name="Arahal D.R."/>
        </authorList>
    </citation>
    <scope>NUCLEOTIDE SEQUENCE [LARGE SCALE GENOMIC DNA]</scope>
    <source>
        <strain evidence="13">CECT 7224</strain>
    </source>
</reference>
<keyword evidence="4" id="KW-0732">Signal</keyword>
<comment type="similarity">
    <text evidence="2 10">Belongs to the glycosyl hydrolase 10 (cellulase F) family.</text>
</comment>
<name>A0A1C3JH80_9VIBR</name>
<accession>A0A1C3JH80</accession>
<keyword evidence="6 10" id="KW-0119">Carbohydrate metabolism</keyword>
<evidence type="ECO:0000256" key="4">
    <source>
        <dbReference type="ARBA" id="ARBA00022729"/>
    </source>
</evidence>
<evidence type="ECO:0000256" key="7">
    <source>
        <dbReference type="ARBA" id="ARBA00023295"/>
    </source>
</evidence>
<evidence type="ECO:0000259" key="11">
    <source>
        <dbReference type="PROSITE" id="PS51760"/>
    </source>
</evidence>
<keyword evidence="8 10" id="KW-0624">Polysaccharide degradation</keyword>
<keyword evidence="5 10" id="KW-0378">Hydrolase</keyword>
<organism evidence="12 13">
    <name type="scientific">Vibrio celticus</name>
    <dbReference type="NCBI Taxonomy" id="446372"/>
    <lineage>
        <taxon>Bacteria</taxon>
        <taxon>Pseudomonadati</taxon>
        <taxon>Pseudomonadota</taxon>
        <taxon>Gammaproteobacteria</taxon>
        <taxon>Vibrionales</taxon>
        <taxon>Vibrionaceae</taxon>
        <taxon>Vibrio</taxon>
    </lineage>
</organism>